<keyword evidence="1" id="KW-0812">Transmembrane</keyword>
<keyword evidence="3" id="KW-1185">Reference proteome</keyword>
<reference evidence="2" key="1">
    <citation type="journal article" date="2021" name="New Phytol.">
        <title>Evolutionary innovations through gain and loss of genes in the ectomycorrhizal Boletales.</title>
        <authorList>
            <person name="Wu G."/>
            <person name="Miyauchi S."/>
            <person name="Morin E."/>
            <person name="Kuo A."/>
            <person name="Drula E."/>
            <person name="Varga T."/>
            <person name="Kohler A."/>
            <person name="Feng B."/>
            <person name="Cao Y."/>
            <person name="Lipzen A."/>
            <person name="Daum C."/>
            <person name="Hundley H."/>
            <person name="Pangilinan J."/>
            <person name="Johnson J."/>
            <person name="Barry K."/>
            <person name="LaButti K."/>
            <person name="Ng V."/>
            <person name="Ahrendt S."/>
            <person name="Min B."/>
            <person name="Choi I.G."/>
            <person name="Park H."/>
            <person name="Plett J.M."/>
            <person name="Magnuson J."/>
            <person name="Spatafora J.W."/>
            <person name="Nagy L.G."/>
            <person name="Henrissat B."/>
            <person name="Grigoriev I.V."/>
            <person name="Yang Z.L."/>
            <person name="Xu J."/>
            <person name="Martin F.M."/>
        </authorList>
    </citation>
    <scope>NUCLEOTIDE SEQUENCE</scope>
    <source>
        <strain evidence="2">KKN 215</strain>
    </source>
</reference>
<feature type="transmembrane region" description="Helical" evidence="1">
    <location>
        <begin position="118"/>
        <end position="143"/>
    </location>
</feature>
<protein>
    <submittedName>
        <fullName evidence="2">Uncharacterized protein</fullName>
    </submittedName>
</protein>
<gene>
    <name evidence="2" type="ORF">BXZ70DRAFT_284486</name>
</gene>
<comment type="caution">
    <text evidence="2">The sequence shown here is derived from an EMBL/GenBank/DDBJ whole genome shotgun (WGS) entry which is preliminary data.</text>
</comment>
<accession>A0A8K0UYT5</accession>
<dbReference type="Proteomes" id="UP000813824">
    <property type="component" value="Unassembled WGS sequence"/>
</dbReference>
<evidence type="ECO:0000313" key="3">
    <source>
        <dbReference type="Proteomes" id="UP000813824"/>
    </source>
</evidence>
<organism evidence="2 3">
    <name type="scientific">Cristinia sonorae</name>
    <dbReference type="NCBI Taxonomy" id="1940300"/>
    <lineage>
        <taxon>Eukaryota</taxon>
        <taxon>Fungi</taxon>
        <taxon>Dikarya</taxon>
        <taxon>Basidiomycota</taxon>
        <taxon>Agaricomycotina</taxon>
        <taxon>Agaricomycetes</taxon>
        <taxon>Agaricomycetidae</taxon>
        <taxon>Agaricales</taxon>
        <taxon>Pleurotineae</taxon>
        <taxon>Stephanosporaceae</taxon>
        <taxon>Cristinia</taxon>
    </lineage>
</organism>
<sequence>MKIDGLDILSLSGLGIRHRMDRVSSYAWIRPERLMVREKVGLSAMGSIRLWADRRLRRETCCRASPAFFLPIYDAAHTNGLSPFPTHSARRAASILHCLPLLVLLLLTQVAYDTACMRLVSVITFLRPCFVLASSFVHLRLVFLDS</sequence>
<evidence type="ECO:0000313" key="2">
    <source>
        <dbReference type="EMBL" id="KAH8107225.1"/>
    </source>
</evidence>
<dbReference type="AlphaFoldDB" id="A0A8K0UYT5"/>
<name>A0A8K0UYT5_9AGAR</name>
<keyword evidence="1" id="KW-1133">Transmembrane helix</keyword>
<proteinExistence type="predicted"/>
<feature type="transmembrane region" description="Helical" evidence="1">
    <location>
        <begin position="92"/>
        <end position="112"/>
    </location>
</feature>
<evidence type="ECO:0000256" key="1">
    <source>
        <dbReference type="SAM" id="Phobius"/>
    </source>
</evidence>
<dbReference type="EMBL" id="JAEVFJ010000002">
    <property type="protein sequence ID" value="KAH8107225.1"/>
    <property type="molecule type" value="Genomic_DNA"/>
</dbReference>
<keyword evidence="1" id="KW-0472">Membrane</keyword>